<feature type="domain" description="GtrA/DPMS transmembrane" evidence="7">
    <location>
        <begin position="18"/>
        <end position="132"/>
    </location>
</feature>
<dbReference type="EMBL" id="WHUV01000002">
    <property type="protein sequence ID" value="MQA54175.1"/>
    <property type="molecule type" value="Genomic_DNA"/>
</dbReference>
<comment type="subcellular location">
    <subcellularLocation>
        <location evidence="1">Membrane</location>
        <topology evidence="1">Multi-pass membrane protein</topology>
    </subcellularLocation>
</comment>
<evidence type="ECO:0000256" key="5">
    <source>
        <dbReference type="ARBA" id="ARBA00023136"/>
    </source>
</evidence>
<evidence type="ECO:0000256" key="6">
    <source>
        <dbReference type="SAM" id="Phobius"/>
    </source>
</evidence>
<feature type="transmembrane region" description="Helical" evidence="6">
    <location>
        <begin position="20"/>
        <end position="37"/>
    </location>
</feature>
<feature type="transmembrane region" description="Helical" evidence="6">
    <location>
        <begin position="109"/>
        <end position="126"/>
    </location>
</feature>
<dbReference type="InterPro" id="IPR051401">
    <property type="entry name" value="GtrA_CellWall_Glycosyl"/>
</dbReference>
<name>A0A7X1PN33_9PSED</name>
<evidence type="ECO:0000256" key="4">
    <source>
        <dbReference type="ARBA" id="ARBA00022989"/>
    </source>
</evidence>
<evidence type="ECO:0000256" key="2">
    <source>
        <dbReference type="ARBA" id="ARBA00009399"/>
    </source>
</evidence>
<keyword evidence="4 6" id="KW-1133">Transmembrane helix</keyword>
<dbReference type="PANTHER" id="PTHR38459">
    <property type="entry name" value="PROPHAGE BACTOPRENOL-LINKED GLUCOSE TRANSLOCASE HOMOLOG"/>
    <property type="match status" value="1"/>
</dbReference>
<gene>
    <name evidence="8" type="ORF">GDH07_12725</name>
</gene>
<comment type="caution">
    <text evidence="8">The sequence shown here is derived from an EMBL/GenBank/DDBJ whole genome shotgun (WGS) entry which is preliminary data.</text>
</comment>
<keyword evidence="3 6" id="KW-0812">Transmembrane</keyword>
<feature type="transmembrane region" description="Helical" evidence="6">
    <location>
        <begin position="43"/>
        <end position="59"/>
    </location>
</feature>
<sequence length="137" mass="15095">MSRSEKSTSKHPLKQLPRYLLVGAIATAAHYAVFLLLLGPLPALLASLLGAGLGTWLSYQGNKRWTFPRGDYQARSDQVLRFCVTAAAYNLGNALLMLCLLALAPDSPLSMQLLSTFCLTLGSYWINRTWTFKNETA</sequence>
<proteinExistence type="inferred from homology"/>
<dbReference type="InterPro" id="IPR007267">
    <property type="entry name" value="GtrA_DPMS_TM"/>
</dbReference>
<keyword evidence="5 6" id="KW-0472">Membrane</keyword>
<organism evidence="8 9">
    <name type="scientific">Pseudomonas piscis</name>
    <dbReference type="NCBI Taxonomy" id="2614538"/>
    <lineage>
        <taxon>Bacteria</taxon>
        <taxon>Pseudomonadati</taxon>
        <taxon>Pseudomonadota</taxon>
        <taxon>Gammaproteobacteria</taxon>
        <taxon>Pseudomonadales</taxon>
        <taxon>Pseudomonadaceae</taxon>
        <taxon>Pseudomonas</taxon>
    </lineage>
</organism>
<accession>A0A7X1PN33</accession>
<dbReference type="Proteomes" id="UP000486534">
    <property type="component" value="Unassembled WGS sequence"/>
</dbReference>
<dbReference type="AlphaFoldDB" id="A0A7X1PN33"/>
<evidence type="ECO:0000313" key="9">
    <source>
        <dbReference type="Proteomes" id="UP000486534"/>
    </source>
</evidence>
<dbReference type="Pfam" id="PF04138">
    <property type="entry name" value="GtrA_DPMS_TM"/>
    <property type="match status" value="1"/>
</dbReference>
<evidence type="ECO:0000259" key="7">
    <source>
        <dbReference type="Pfam" id="PF04138"/>
    </source>
</evidence>
<feature type="transmembrane region" description="Helical" evidence="6">
    <location>
        <begin position="79"/>
        <end position="103"/>
    </location>
</feature>
<protein>
    <submittedName>
        <fullName evidence="8">GtrA family protein</fullName>
    </submittedName>
</protein>
<evidence type="ECO:0000313" key="8">
    <source>
        <dbReference type="EMBL" id="MQA54175.1"/>
    </source>
</evidence>
<comment type="similarity">
    <text evidence="2">Belongs to the GtrA family.</text>
</comment>
<dbReference type="PANTHER" id="PTHR38459:SF1">
    <property type="entry name" value="PROPHAGE BACTOPRENOL-LINKED GLUCOSE TRANSLOCASE HOMOLOG"/>
    <property type="match status" value="1"/>
</dbReference>
<evidence type="ECO:0000256" key="1">
    <source>
        <dbReference type="ARBA" id="ARBA00004141"/>
    </source>
</evidence>
<dbReference type="GO" id="GO:0000271">
    <property type="term" value="P:polysaccharide biosynthetic process"/>
    <property type="evidence" value="ECO:0007669"/>
    <property type="project" value="InterPro"/>
</dbReference>
<dbReference type="GO" id="GO:0005886">
    <property type="term" value="C:plasma membrane"/>
    <property type="evidence" value="ECO:0007669"/>
    <property type="project" value="TreeGrafter"/>
</dbReference>
<evidence type="ECO:0000256" key="3">
    <source>
        <dbReference type="ARBA" id="ARBA00022692"/>
    </source>
</evidence>
<reference evidence="8 9" key="1">
    <citation type="submission" date="2019-10" db="EMBL/GenBank/DDBJ databases">
        <title>Pseudomonas dajingensis sp. nov., isolated from the profound head ulcers of farmed Murray cod (Maccullochella peelii peelii).</title>
        <authorList>
            <person name="Liu Y."/>
        </authorList>
    </citation>
    <scope>NUCLEOTIDE SEQUENCE [LARGE SCALE GENOMIC DNA]</scope>
    <source>
        <strain evidence="8 9">MC042</strain>
    </source>
</reference>